<feature type="signal peptide" evidence="16">
    <location>
        <begin position="1"/>
        <end position="20"/>
    </location>
</feature>
<feature type="domain" description="Peptidase S53" evidence="17">
    <location>
        <begin position="218"/>
        <end position="591"/>
    </location>
</feature>
<evidence type="ECO:0000313" key="18">
    <source>
        <dbReference type="EMBL" id="KAJ7228219.1"/>
    </source>
</evidence>
<evidence type="ECO:0000256" key="1">
    <source>
        <dbReference type="ARBA" id="ARBA00001910"/>
    </source>
</evidence>
<dbReference type="InterPro" id="IPR015366">
    <property type="entry name" value="S53_propep"/>
</dbReference>
<dbReference type="GO" id="GO:0006508">
    <property type="term" value="P:proteolysis"/>
    <property type="evidence" value="ECO:0007669"/>
    <property type="project" value="UniProtKB-KW"/>
</dbReference>
<keyword evidence="5" id="KW-0964">Secreted</keyword>
<evidence type="ECO:0000313" key="19">
    <source>
        <dbReference type="Proteomes" id="UP001219525"/>
    </source>
</evidence>
<dbReference type="Gene3D" id="3.40.50.200">
    <property type="entry name" value="Peptidase S8/S53 domain"/>
    <property type="match status" value="1"/>
</dbReference>
<keyword evidence="14" id="KW-0325">Glycoprotein</keyword>
<dbReference type="GO" id="GO:0046872">
    <property type="term" value="F:metal ion binding"/>
    <property type="evidence" value="ECO:0007669"/>
    <property type="project" value="UniProtKB-UniRule"/>
</dbReference>
<dbReference type="SUPFAM" id="SSF52743">
    <property type="entry name" value="Subtilisin-like"/>
    <property type="match status" value="1"/>
</dbReference>
<evidence type="ECO:0000259" key="17">
    <source>
        <dbReference type="PROSITE" id="PS51695"/>
    </source>
</evidence>
<evidence type="ECO:0000256" key="16">
    <source>
        <dbReference type="SAM" id="SignalP"/>
    </source>
</evidence>
<protein>
    <recommendedName>
        <fullName evidence="4">tripeptidyl-peptidase II</fullName>
        <ecNumber evidence="4">3.4.14.10</ecNumber>
    </recommendedName>
</protein>
<gene>
    <name evidence="18" type="ORF">GGX14DRAFT_344819</name>
</gene>
<evidence type="ECO:0000256" key="15">
    <source>
        <dbReference type="PROSITE-ProRule" id="PRU01032"/>
    </source>
</evidence>
<feature type="chain" id="PRO_5041976885" description="tripeptidyl-peptidase II" evidence="16">
    <location>
        <begin position="21"/>
        <end position="591"/>
    </location>
</feature>
<keyword evidence="8 16" id="KW-0732">Signal</keyword>
<reference evidence="18" key="1">
    <citation type="submission" date="2023-03" db="EMBL/GenBank/DDBJ databases">
        <title>Massive genome expansion in bonnet fungi (Mycena s.s.) driven by repeated elements and novel gene families across ecological guilds.</title>
        <authorList>
            <consortium name="Lawrence Berkeley National Laboratory"/>
            <person name="Harder C.B."/>
            <person name="Miyauchi S."/>
            <person name="Viragh M."/>
            <person name="Kuo A."/>
            <person name="Thoen E."/>
            <person name="Andreopoulos B."/>
            <person name="Lu D."/>
            <person name="Skrede I."/>
            <person name="Drula E."/>
            <person name="Henrissat B."/>
            <person name="Morin E."/>
            <person name="Kohler A."/>
            <person name="Barry K."/>
            <person name="LaButti K."/>
            <person name="Morin E."/>
            <person name="Salamov A."/>
            <person name="Lipzen A."/>
            <person name="Mereny Z."/>
            <person name="Hegedus B."/>
            <person name="Baldrian P."/>
            <person name="Stursova M."/>
            <person name="Weitz H."/>
            <person name="Taylor A."/>
            <person name="Grigoriev I.V."/>
            <person name="Nagy L.G."/>
            <person name="Martin F."/>
            <person name="Kauserud H."/>
        </authorList>
    </citation>
    <scope>NUCLEOTIDE SEQUENCE</scope>
    <source>
        <strain evidence="18">9144</strain>
    </source>
</reference>
<keyword evidence="7 15" id="KW-0479">Metal-binding</keyword>
<comment type="cofactor">
    <cofactor evidence="15">
        <name>Ca(2+)</name>
        <dbReference type="ChEBI" id="CHEBI:29108"/>
    </cofactor>
    <text evidence="15">Binds 1 Ca(2+) ion per subunit.</text>
</comment>
<dbReference type="PANTHER" id="PTHR14218:SF15">
    <property type="entry name" value="TRIPEPTIDYL-PEPTIDASE 1"/>
    <property type="match status" value="1"/>
</dbReference>
<keyword evidence="6 15" id="KW-0645">Protease</keyword>
<evidence type="ECO:0000256" key="9">
    <source>
        <dbReference type="ARBA" id="ARBA00022801"/>
    </source>
</evidence>
<keyword evidence="9 15" id="KW-0378">Hydrolase</keyword>
<dbReference type="AlphaFoldDB" id="A0AAD6YT17"/>
<dbReference type="SUPFAM" id="SSF54897">
    <property type="entry name" value="Protease propeptides/inhibitors"/>
    <property type="match status" value="1"/>
</dbReference>
<evidence type="ECO:0000256" key="10">
    <source>
        <dbReference type="ARBA" id="ARBA00022825"/>
    </source>
</evidence>
<comment type="caution">
    <text evidence="18">The sequence shown here is derived from an EMBL/GenBank/DDBJ whole genome shotgun (WGS) entry which is preliminary data.</text>
</comment>
<feature type="binding site" evidence="15">
    <location>
        <position position="552"/>
    </location>
    <ligand>
        <name>Ca(2+)</name>
        <dbReference type="ChEBI" id="CHEBI:29108"/>
    </ligand>
</feature>
<dbReference type="InterPro" id="IPR030400">
    <property type="entry name" value="Sedolisin_dom"/>
</dbReference>
<dbReference type="EMBL" id="JARJCW010000002">
    <property type="protein sequence ID" value="KAJ7228219.1"/>
    <property type="molecule type" value="Genomic_DNA"/>
</dbReference>
<evidence type="ECO:0000256" key="11">
    <source>
        <dbReference type="ARBA" id="ARBA00022837"/>
    </source>
</evidence>
<organism evidence="18 19">
    <name type="scientific">Mycena pura</name>
    <dbReference type="NCBI Taxonomy" id="153505"/>
    <lineage>
        <taxon>Eukaryota</taxon>
        <taxon>Fungi</taxon>
        <taxon>Dikarya</taxon>
        <taxon>Basidiomycota</taxon>
        <taxon>Agaricomycotina</taxon>
        <taxon>Agaricomycetes</taxon>
        <taxon>Agaricomycetidae</taxon>
        <taxon>Agaricales</taxon>
        <taxon>Marasmiineae</taxon>
        <taxon>Mycenaceae</taxon>
        <taxon>Mycena</taxon>
    </lineage>
</organism>
<comment type="subcellular location">
    <subcellularLocation>
        <location evidence="3">Secreted</location>
        <location evidence="3">Extracellular space</location>
    </subcellularLocation>
</comment>
<dbReference type="EC" id="3.4.14.10" evidence="4"/>
<dbReference type="FunFam" id="3.40.50.200:FF:000015">
    <property type="entry name" value="Tripeptidyl peptidase A"/>
    <property type="match status" value="1"/>
</dbReference>
<dbReference type="GO" id="GO:0005576">
    <property type="term" value="C:extracellular region"/>
    <property type="evidence" value="ECO:0007669"/>
    <property type="project" value="UniProtKB-SubCell"/>
</dbReference>
<dbReference type="InterPro" id="IPR050819">
    <property type="entry name" value="Tripeptidyl-peptidase_I"/>
</dbReference>
<evidence type="ECO:0000256" key="5">
    <source>
        <dbReference type="ARBA" id="ARBA00022525"/>
    </source>
</evidence>
<keyword evidence="19" id="KW-1185">Reference proteome</keyword>
<evidence type="ECO:0000256" key="4">
    <source>
        <dbReference type="ARBA" id="ARBA00012462"/>
    </source>
</evidence>
<evidence type="ECO:0000256" key="14">
    <source>
        <dbReference type="ARBA" id="ARBA00023180"/>
    </source>
</evidence>
<evidence type="ECO:0000256" key="8">
    <source>
        <dbReference type="ARBA" id="ARBA00022729"/>
    </source>
</evidence>
<dbReference type="SMART" id="SM00944">
    <property type="entry name" value="Pro-kuma_activ"/>
    <property type="match status" value="1"/>
</dbReference>
<evidence type="ECO:0000256" key="6">
    <source>
        <dbReference type="ARBA" id="ARBA00022670"/>
    </source>
</evidence>
<proteinExistence type="predicted"/>
<dbReference type="Proteomes" id="UP001219525">
    <property type="component" value="Unassembled WGS sequence"/>
</dbReference>
<dbReference type="PANTHER" id="PTHR14218">
    <property type="entry name" value="PROTEASE S8 TRIPEPTIDYL PEPTIDASE I CLN2"/>
    <property type="match status" value="1"/>
</dbReference>
<dbReference type="PROSITE" id="PS51695">
    <property type="entry name" value="SEDOLISIN"/>
    <property type="match status" value="1"/>
</dbReference>
<feature type="binding site" evidence="15">
    <location>
        <position position="573"/>
    </location>
    <ligand>
        <name>Ca(2+)</name>
        <dbReference type="ChEBI" id="CHEBI:29108"/>
    </ligand>
</feature>
<keyword evidence="12" id="KW-0843">Virulence</keyword>
<sequence length="591" mass="64875">MQLFLLPIFLFVALSTAVPALFPPDHAFRVKENVSAPHGWTRIARAPSTFRIRLRIAIFQQDFPGLEKLLYELSDPEHPRYGAHMSKDEVEKFVSPHSTSLALVDGWLASFDIQASDLVRSPAKDWVSVTLPIRITEQMLGAEYYLWQHSSGDVLVRTTSYSLPQHLHDHIELIQPTTMFTRSKDTLAPALYHDEDELSIQPATQLTAPGVDPSCGTRITLSCITQLYSAFGYKPKAMKKNAIGITGFLDQSANLRDLTAFYHDQLPAAVNSSFKLVLVIDGINNQSLSAAGEEANLDTQFGFGISYPTPGTFWSTGGRPPFSPDGHTPVGEYTNEPYLDWLDYILRSEHIPQTISTSYADDEQTVPFTYASRICKRFAELGCRGVSLLFSSGDGGVGDGNPDPETQQCRTNDDNHTRRYVFRVSCPYVTSVGGTMSIPEVSANFSGGGFSDYFPRPKYQDKAVSGYLNQLQGKPYDGLYNRCGIPDVSAQARKFQIFWQGTHISIGGTSASTPAFAGLVALLNDARLAADRPPLGFLNPLLYKRGGRGLTDIVVGNNPGCGTSGFNATLGWDPVTGLGTPNFWELLKVST</sequence>
<feature type="binding site" evidence="15">
    <location>
        <position position="571"/>
    </location>
    <ligand>
        <name>Ca(2+)</name>
        <dbReference type="ChEBI" id="CHEBI:29108"/>
    </ligand>
</feature>
<comment type="catalytic activity">
    <reaction evidence="1">
        <text>Release of an N-terminal tripeptide from a polypeptide.</text>
        <dbReference type="EC" id="3.4.14.10"/>
    </reaction>
</comment>
<evidence type="ECO:0000256" key="3">
    <source>
        <dbReference type="ARBA" id="ARBA00004239"/>
    </source>
</evidence>
<keyword evidence="13" id="KW-0865">Zymogen</keyword>
<dbReference type="Pfam" id="PF09286">
    <property type="entry name" value="Pro-kuma_activ"/>
    <property type="match status" value="1"/>
</dbReference>
<dbReference type="InterPro" id="IPR023828">
    <property type="entry name" value="Peptidase_S8_Ser-AS"/>
</dbReference>
<keyword evidence="11 15" id="KW-0106">Calcium</keyword>
<keyword evidence="10 15" id="KW-0720">Serine protease</keyword>
<accession>A0AAD6YT17</accession>
<dbReference type="PROSITE" id="PS00138">
    <property type="entry name" value="SUBTILASE_SER"/>
    <property type="match status" value="1"/>
</dbReference>
<evidence type="ECO:0000256" key="2">
    <source>
        <dbReference type="ARBA" id="ARBA00002451"/>
    </source>
</evidence>
<evidence type="ECO:0000256" key="13">
    <source>
        <dbReference type="ARBA" id="ARBA00023145"/>
    </source>
</evidence>
<feature type="binding site" evidence="15">
    <location>
        <position position="553"/>
    </location>
    <ligand>
        <name>Ca(2+)</name>
        <dbReference type="ChEBI" id="CHEBI:29108"/>
    </ligand>
</feature>
<dbReference type="CDD" id="cd11377">
    <property type="entry name" value="Pro-peptidase_S53"/>
    <property type="match status" value="1"/>
</dbReference>
<feature type="active site" description="Charge relay system" evidence="15">
    <location>
        <position position="294"/>
    </location>
</feature>
<feature type="active site" description="Charge relay system" evidence="15">
    <location>
        <position position="298"/>
    </location>
</feature>
<dbReference type="GO" id="GO:0004252">
    <property type="term" value="F:serine-type endopeptidase activity"/>
    <property type="evidence" value="ECO:0007669"/>
    <property type="project" value="UniProtKB-UniRule"/>
</dbReference>
<comment type="function">
    <text evidence="2">Secreted tripeptidyl-peptidase which degrades proteins at acidic pHs and is involved in virulence.</text>
</comment>
<evidence type="ECO:0000256" key="7">
    <source>
        <dbReference type="ARBA" id="ARBA00022723"/>
    </source>
</evidence>
<dbReference type="CDD" id="cd04056">
    <property type="entry name" value="Peptidases_S53"/>
    <property type="match status" value="1"/>
</dbReference>
<dbReference type="GO" id="GO:0008240">
    <property type="term" value="F:tripeptidyl-peptidase activity"/>
    <property type="evidence" value="ECO:0007669"/>
    <property type="project" value="UniProtKB-EC"/>
</dbReference>
<dbReference type="InterPro" id="IPR036852">
    <property type="entry name" value="Peptidase_S8/S53_dom_sf"/>
</dbReference>
<name>A0AAD6YT17_9AGAR</name>
<evidence type="ECO:0000256" key="12">
    <source>
        <dbReference type="ARBA" id="ARBA00023026"/>
    </source>
</evidence>
<feature type="active site" description="Charge relay system" evidence="15">
    <location>
        <position position="510"/>
    </location>
</feature>